<dbReference type="Proteomes" id="UP000286097">
    <property type="component" value="Unassembled WGS sequence"/>
</dbReference>
<comment type="caution">
    <text evidence="1">The sequence shown here is derived from an EMBL/GenBank/DDBJ whole genome shotgun (WGS) entry which is preliminary data.</text>
</comment>
<dbReference type="AlphaFoldDB" id="A0A3M6VED5"/>
<dbReference type="EMBL" id="QLLG01000293">
    <property type="protein sequence ID" value="RMX64692.1"/>
    <property type="molecule type" value="Genomic_DNA"/>
</dbReference>
<accession>A0A3M6VED5</accession>
<sequence>MLCRDCCREIIAAMANTEDKYICPLCAGRSDTFMTNTCMSFVRSMIFSRSRSQVTLQGYV</sequence>
<dbReference type="EMBL" id="QKXF01000150">
    <property type="protein sequence ID" value="RQM15590.1"/>
    <property type="molecule type" value="Genomic_DNA"/>
</dbReference>
<reference evidence="3 4" key="1">
    <citation type="submission" date="2018-06" db="EMBL/GenBank/DDBJ databases">
        <title>Comparative genomics of downy mildews reveals potential adaptations to biotrophy.</title>
        <authorList>
            <person name="Fletcher K."/>
            <person name="Klosterman S.J."/>
            <person name="Derevnina L."/>
            <person name="Martin F."/>
            <person name="Koike S."/>
            <person name="Reyes Chin-Wo S."/>
            <person name="Mou B."/>
            <person name="Michelmore R."/>
        </authorList>
    </citation>
    <scope>NUCLEOTIDE SEQUENCE [LARGE SCALE GENOMIC DNA]</scope>
    <source>
        <strain evidence="2 4">R13</strain>
        <strain evidence="1 3">R14</strain>
    </source>
</reference>
<proteinExistence type="predicted"/>
<evidence type="ECO:0000313" key="1">
    <source>
        <dbReference type="EMBL" id="RMX64692.1"/>
    </source>
</evidence>
<evidence type="ECO:0000313" key="4">
    <source>
        <dbReference type="Proteomes" id="UP000286097"/>
    </source>
</evidence>
<name>A0A3M6VED5_9STRA</name>
<keyword evidence="3" id="KW-1185">Reference proteome</keyword>
<dbReference type="VEuPathDB" id="FungiDB:DD237_003510"/>
<protein>
    <submittedName>
        <fullName evidence="1">Uncharacterized protein</fullName>
    </submittedName>
</protein>
<organism evidence="1 3">
    <name type="scientific">Peronospora effusa</name>
    <dbReference type="NCBI Taxonomy" id="542832"/>
    <lineage>
        <taxon>Eukaryota</taxon>
        <taxon>Sar</taxon>
        <taxon>Stramenopiles</taxon>
        <taxon>Oomycota</taxon>
        <taxon>Peronosporomycetes</taxon>
        <taxon>Peronosporales</taxon>
        <taxon>Peronosporaceae</taxon>
        <taxon>Peronospora</taxon>
    </lineage>
</organism>
<dbReference type="Proteomes" id="UP000282087">
    <property type="component" value="Unassembled WGS sequence"/>
</dbReference>
<evidence type="ECO:0000313" key="3">
    <source>
        <dbReference type="Proteomes" id="UP000282087"/>
    </source>
</evidence>
<evidence type="ECO:0000313" key="2">
    <source>
        <dbReference type="EMBL" id="RQM15590.1"/>
    </source>
</evidence>
<gene>
    <name evidence="2" type="ORF">DD237_003510</name>
    <name evidence="1" type="ORF">DD238_003672</name>
</gene>